<evidence type="ECO:0000259" key="6">
    <source>
        <dbReference type="Pfam" id="PF04127"/>
    </source>
</evidence>
<keyword evidence="3 4" id="KW-0288">FMN</keyword>
<comment type="similarity">
    <text evidence="3 4">In the N-terminal section; belongs to the HFCD (homo-oligomeric flavin containing Cys decarboxylase) superfamily.</text>
</comment>
<evidence type="ECO:0000256" key="2">
    <source>
        <dbReference type="ARBA" id="ARBA00023239"/>
    </source>
</evidence>
<dbReference type="HAMAP" id="MF_02225">
    <property type="entry name" value="CoaBC"/>
    <property type="match status" value="1"/>
</dbReference>
<comment type="cofactor">
    <cofactor evidence="3">
        <name>Mg(2+)</name>
        <dbReference type="ChEBI" id="CHEBI:18420"/>
    </cofactor>
</comment>
<name>A0A516PZZ8_9ACTN</name>
<feature type="binding site" evidence="3">
    <location>
        <begin position="317"/>
        <end position="320"/>
    </location>
    <ligand>
        <name>CTP</name>
        <dbReference type="ChEBI" id="CHEBI:37563"/>
    </ligand>
</feature>
<dbReference type="GO" id="GO:0015937">
    <property type="term" value="P:coenzyme A biosynthetic process"/>
    <property type="evidence" value="ECO:0007669"/>
    <property type="project" value="UniProtKB-UniRule"/>
</dbReference>
<evidence type="ECO:0000256" key="1">
    <source>
        <dbReference type="ARBA" id="ARBA00022793"/>
    </source>
</evidence>
<dbReference type="Pfam" id="PF02441">
    <property type="entry name" value="Flavoprotein"/>
    <property type="match status" value="1"/>
</dbReference>
<keyword evidence="2 3" id="KW-0456">Lyase</keyword>
<feature type="binding site" evidence="3">
    <location>
        <position position="286"/>
    </location>
    <ligand>
        <name>CTP</name>
        <dbReference type="ChEBI" id="CHEBI:37563"/>
    </ligand>
</feature>
<dbReference type="GO" id="GO:0004632">
    <property type="term" value="F:phosphopantothenate--cysteine ligase activity"/>
    <property type="evidence" value="ECO:0007669"/>
    <property type="project" value="UniProtKB-UniRule"/>
</dbReference>
<dbReference type="Proteomes" id="UP000319263">
    <property type="component" value="Chromosome"/>
</dbReference>
<comment type="catalytic activity">
    <reaction evidence="3 4">
        <text>(R)-4'-phosphopantothenate + L-cysteine + CTP = N-[(R)-4-phosphopantothenoyl]-L-cysteine + CMP + diphosphate + H(+)</text>
        <dbReference type="Rhea" id="RHEA:19397"/>
        <dbReference type="ChEBI" id="CHEBI:10986"/>
        <dbReference type="ChEBI" id="CHEBI:15378"/>
        <dbReference type="ChEBI" id="CHEBI:33019"/>
        <dbReference type="ChEBI" id="CHEBI:35235"/>
        <dbReference type="ChEBI" id="CHEBI:37563"/>
        <dbReference type="ChEBI" id="CHEBI:59458"/>
        <dbReference type="ChEBI" id="CHEBI:60377"/>
        <dbReference type="EC" id="6.3.2.5"/>
    </reaction>
</comment>
<feature type="region of interest" description="Phosphopantothenate--cysteine ligase" evidence="3">
    <location>
        <begin position="198"/>
        <end position="420"/>
    </location>
</feature>
<keyword evidence="8" id="KW-1185">Reference proteome</keyword>
<evidence type="ECO:0000259" key="5">
    <source>
        <dbReference type="Pfam" id="PF02441"/>
    </source>
</evidence>
<dbReference type="InterPro" id="IPR005252">
    <property type="entry name" value="CoaBC"/>
</dbReference>
<comment type="pathway">
    <text evidence="3 4">Cofactor biosynthesis; coenzyme A biosynthesis; CoA from (R)-pantothenate: step 3/5.</text>
</comment>
<dbReference type="GO" id="GO:0015941">
    <property type="term" value="P:pantothenate catabolic process"/>
    <property type="evidence" value="ECO:0007669"/>
    <property type="project" value="InterPro"/>
</dbReference>
<dbReference type="Pfam" id="PF04127">
    <property type="entry name" value="DFP"/>
    <property type="match status" value="1"/>
</dbReference>
<comment type="function">
    <text evidence="3">Catalyzes two sequential steps in the biosynthesis of coenzyme A. In the first step cysteine is conjugated to 4'-phosphopantothenate to form 4-phosphopantothenoylcysteine. In the second step the latter compound is decarboxylated to form 4'-phosphopantotheine.</text>
</comment>
<comment type="catalytic activity">
    <reaction evidence="3 4">
        <text>N-[(R)-4-phosphopantothenoyl]-L-cysteine + H(+) = (R)-4'-phosphopantetheine + CO2</text>
        <dbReference type="Rhea" id="RHEA:16793"/>
        <dbReference type="ChEBI" id="CHEBI:15378"/>
        <dbReference type="ChEBI" id="CHEBI:16526"/>
        <dbReference type="ChEBI" id="CHEBI:59458"/>
        <dbReference type="ChEBI" id="CHEBI:61723"/>
        <dbReference type="EC" id="4.1.1.36"/>
    </reaction>
</comment>
<accession>A0A516PZZ8</accession>
<comment type="pathway">
    <text evidence="3 4">Cofactor biosynthesis; coenzyme A biosynthesis; CoA from (R)-pantothenate: step 2/5.</text>
</comment>
<dbReference type="InterPro" id="IPR036551">
    <property type="entry name" value="Flavin_trans-like"/>
</dbReference>
<dbReference type="KEGG" id="mik:FOE78_13320"/>
<feature type="domain" description="DNA/pantothenate metabolism flavoprotein C-terminal" evidence="6">
    <location>
        <begin position="193"/>
        <end position="414"/>
    </location>
</feature>
<dbReference type="InterPro" id="IPR035929">
    <property type="entry name" value="CoaB-like_sf"/>
</dbReference>
<comment type="caution">
    <text evidence="3">Lacks conserved residue(s) required for the propagation of feature annotation.</text>
</comment>
<dbReference type="SUPFAM" id="SSF52507">
    <property type="entry name" value="Homo-oligomeric flavin-containing Cys decarboxylases, HFCD"/>
    <property type="match status" value="1"/>
</dbReference>
<dbReference type="EC" id="6.3.2.5" evidence="3"/>
<comment type="cofactor">
    <cofactor evidence="3">
        <name>FMN</name>
        <dbReference type="ChEBI" id="CHEBI:58210"/>
    </cofactor>
    <text evidence="3">Binds 1 FMN per subunit.</text>
</comment>
<protein>
    <recommendedName>
        <fullName evidence="3">Coenzyme A biosynthesis bifunctional protein CoaBC</fullName>
    </recommendedName>
    <alternativeName>
        <fullName evidence="3">DNA/pantothenate metabolism flavoprotein</fullName>
    </alternativeName>
    <alternativeName>
        <fullName evidence="3">Phosphopantothenoylcysteine synthetase/decarboxylase</fullName>
        <shortName evidence="3">PPCS-PPCDC</shortName>
    </alternativeName>
    <domain>
        <recommendedName>
            <fullName evidence="3">Phosphopantothenoylcysteine decarboxylase</fullName>
            <shortName evidence="3">PPC decarboxylase</shortName>
            <shortName evidence="3">PPC-DC</shortName>
            <ecNumber evidence="3">4.1.1.36</ecNumber>
        </recommendedName>
        <alternativeName>
            <fullName evidence="3">CoaC</fullName>
        </alternativeName>
    </domain>
    <domain>
        <recommendedName>
            <fullName evidence="3">Phosphopantothenate--cysteine ligase</fullName>
            <ecNumber evidence="3">6.3.2.5</ecNumber>
        </recommendedName>
        <alternativeName>
            <fullName evidence="3">CoaB</fullName>
        </alternativeName>
        <alternativeName>
            <fullName evidence="3">Phosphopantothenoylcysteine synthetase</fullName>
            <shortName evidence="3">PPC synthetase</shortName>
            <shortName evidence="3">PPC-S</shortName>
        </alternativeName>
    </domain>
</protein>
<dbReference type="EMBL" id="CP041692">
    <property type="protein sequence ID" value="QDP96756.1"/>
    <property type="molecule type" value="Genomic_DNA"/>
</dbReference>
<feature type="binding site" evidence="3">
    <location>
        <position position="298"/>
    </location>
    <ligand>
        <name>CTP</name>
        <dbReference type="ChEBI" id="CHEBI:37563"/>
    </ligand>
</feature>
<dbReference type="InterPro" id="IPR007085">
    <property type="entry name" value="DNA/pantothenate-metab_flavo_C"/>
</dbReference>
<dbReference type="GO" id="GO:0046872">
    <property type="term" value="F:metal ion binding"/>
    <property type="evidence" value="ECO:0007669"/>
    <property type="project" value="UniProtKB-KW"/>
</dbReference>
<dbReference type="OrthoDB" id="9802554at2"/>
<evidence type="ECO:0000256" key="3">
    <source>
        <dbReference type="HAMAP-Rule" id="MF_02225"/>
    </source>
</evidence>
<keyword evidence="3" id="KW-0511">Multifunctional enzyme</keyword>
<comment type="similarity">
    <text evidence="3 4">In the C-terminal section; belongs to the PPC synthetase family.</text>
</comment>
<feature type="binding site" evidence="3">
    <location>
        <position position="359"/>
    </location>
    <ligand>
        <name>CTP</name>
        <dbReference type="ChEBI" id="CHEBI:37563"/>
    </ligand>
</feature>
<dbReference type="AlphaFoldDB" id="A0A516PZZ8"/>
<comment type="function">
    <text evidence="4">Catalyzes two steps in the biosynthesis of coenzyme A. In the first step cysteine is conjugated to 4'-phosphopantothenate to form 4-phosphopantothenoylcysteine, in the latter compound is decarboxylated to form 4'-phosphopantotheine.</text>
</comment>
<keyword evidence="3 4" id="KW-0436">Ligase</keyword>
<feature type="domain" description="Flavoprotein" evidence="5">
    <location>
        <begin position="3"/>
        <end position="172"/>
    </location>
</feature>
<evidence type="ECO:0000313" key="7">
    <source>
        <dbReference type="EMBL" id="QDP96756.1"/>
    </source>
</evidence>
<gene>
    <name evidence="3 7" type="primary">coaBC</name>
    <name evidence="7" type="ORF">FOE78_13320</name>
</gene>
<dbReference type="GO" id="GO:0071513">
    <property type="term" value="C:phosphopantothenoylcysteine decarboxylase complex"/>
    <property type="evidence" value="ECO:0007669"/>
    <property type="project" value="TreeGrafter"/>
</dbReference>
<keyword evidence="3" id="KW-0460">Magnesium</keyword>
<dbReference type="PANTHER" id="PTHR14359:SF6">
    <property type="entry name" value="PHOSPHOPANTOTHENOYLCYSTEINE DECARBOXYLASE"/>
    <property type="match status" value="1"/>
</dbReference>
<keyword evidence="3" id="KW-0479">Metal-binding</keyword>
<dbReference type="Gene3D" id="3.40.50.1950">
    <property type="entry name" value="Flavin prenyltransferase-like"/>
    <property type="match status" value="1"/>
</dbReference>
<proteinExistence type="inferred from homology"/>
<feature type="binding site" evidence="3">
    <location>
        <position position="355"/>
    </location>
    <ligand>
        <name>CTP</name>
        <dbReference type="ChEBI" id="CHEBI:37563"/>
    </ligand>
</feature>
<dbReference type="RefSeq" id="WP_143986718.1">
    <property type="nucleotide sequence ID" value="NZ_CP041692.1"/>
</dbReference>
<feature type="region of interest" description="Phosphopantothenoylcysteine decarboxylase" evidence="3">
    <location>
        <begin position="1"/>
        <end position="197"/>
    </location>
</feature>
<feature type="binding site" evidence="3">
    <location>
        <position position="337"/>
    </location>
    <ligand>
        <name>CTP</name>
        <dbReference type="ChEBI" id="CHEBI:37563"/>
    </ligand>
</feature>
<evidence type="ECO:0000256" key="4">
    <source>
        <dbReference type="RuleBase" id="RU364078"/>
    </source>
</evidence>
<dbReference type="InterPro" id="IPR003382">
    <property type="entry name" value="Flavoprotein"/>
</dbReference>
<dbReference type="SUPFAM" id="SSF102645">
    <property type="entry name" value="CoaB-like"/>
    <property type="match status" value="1"/>
</dbReference>
<dbReference type="UniPathway" id="UPA00241">
    <property type="reaction ID" value="UER00353"/>
</dbReference>
<dbReference type="NCBIfam" id="TIGR00521">
    <property type="entry name" value="coaBC_dfp"/>
    <property type="match status" value="1"/>
</dbReference>
<reference evidence="7 8" key="1">
    <citation type="submission" date="2019-07" db="EMBL/GenBank/DDBJ databases">
        <title>Microlunatus dokdonensis sp. nov. isolated from the rhizospheric soil of the wild plant Elymus tsukushiensis.</title>
        <authorList>
            <person name="Ghim S.-Y."/>
            <person name="Hwang Y.-J."/>
            <person name="Son J.-S."/>
            <person name="Shin J.-H."/>
        </authorList>
    </citation>
    <scope>NUCLEOTIDE SEQUENCE [LARGE SCALE GENOMIC DNA]</scope>
    <source>
        <strain evidence="7 8">KUDC0627</strain>
    </source>
</reference>
<dbReference type="GO" id="GO:0010181">
    <property type="term" value="F:FMN binding"/>
    <property type="evidence" value="ECO:0007669"/>
    <property type="project" value="UniProtKB-UniRule"/>
</dbReference>
<evidence type="ECO:0000313" key="8">
    <source>
        <dbReference type="Proteomes" id="UP000319263"/>
    </source>
</evidence>
<keyword evidence="1 3" id="KW-0210">Decarboxylase</keyword>
<dbReference type="GO" id="GO:0004633">
    <property type="term" value="F:phosphopantothenoylcysteine decarboxylase activity"/>
    <property type="evidence" value="ECO:0007669"/>
    <property type="project" value="UniProtKB-UniRule"/>
</dbReference>
<keyword evidence="3 4" id="KW-0285">Flavoprotein</keyword>
<organism evidence="7 8">
    <name type="scientific">Microlunatus elymi</name>
    <dbReference type="NCBI Taxonomy" id="2596828"/>
    <lineage>
        <taxon>Bacteria</taxon>
        <taxon>Bacillati</taxon>
        <taxon>Actinomycetota</taxon>
        <taxon>Actinomycetes</taxon>
        <taxon>Propionibacteriales</taxon>
        <taxon>Propionibacteriaceae</taxon>
        <taxon>Microlunatus</taxon>
    </lineage>
</organism>
<dbReference type="Gene3D" id="3.40.50.10300">
    <property type="entry name" value="CoaB-like"/>
    <property type="match status" value="1"/>
</dbReference>
<sequence>MSRILLGVSGGIAAYKAAELLRRLKESGDQAEGHDVTVVPTEAALRFVGAPTWEALSGHPVSTDVFTEVDSVRHVSLGRRADLVIVAPATADLLARAAAGRADDLLTGCLLTATCPVIFAPAMHTEMWRHPATQHNVSTLRHRGAVVVDPASGRLTGADSGPGRLPEPEELATIARTVLAGPAIAAAAARRDLAGLRIVISAGGTHEPLDPVRFIGNASSGRMGWALARAAVLRGADVALVAANVTLPDPAGTEVRTATTTRELEEQVGKAADGADIVVMAAAPADFRPASEQPSKIKKSSSADADQGLELSLVQNPDILAGLVRARTDQRQVLVGFAAETADTPEQLISLGRDKLARKGCDLLVLNAVGHGRVFGRADSEIRIIGGSADESETPPALAGSKELLAHHILDAALQVRSER</sequence>
<dbReference type="EC" id="4.1.1.36" evidence="3"/>
<dbReference type="PANTHER" id="PTHR14359">
    <property type="entry name" value="HOMO-OLIGOMERIC FLAVIN CONTAINING CYS DECARBOXYLASE FAMILY"/>
    <property type="match status" value="1"/>
</dbReference>